<keyword evidence="6" id="KW-0808">Transferase</keyword>
<keyword evidence="13 18" id="KW-0472">Membrane</keyword>
<dbReference type="GO" id="GO:0005524">
    <property type="term" value="F:ATP binding"/>
    <property type="evidence" value="ECO:0007669"/>
    <property type="project" value="UniProtKB-KW"/>
</dbReference>
<comment type="caution">
    <text evidence="20">The sequence shown here is derived from an EMBL/GenBank/DDBJ whole genome shotgun (WGS) entry which is preliminary data.</text>
</comment>
<keyword evidence="5" id="KW-0433">Leucine-rich repeat</keyword>
<evidence type="ECO:0000256" key="9">
    <source>
        <dbReference type="ARBA" id="ARBA00022741"/>
    </source>
</evidence>
<evidence type="ECO:0000256" key="15">
    <source>
        <dbReference type="ARBA" id="ARBA00047899"/>
    </source>
</evidence>
<evidence type="ECO:0000256" key="12">
    <source>
        <dbReference type="ARBA" id="ARBA00022989"/>
    </source>
</evidence>
<dbReference type="PANTHER" id="PTHR48005:SF70">
    <property type="entry name" value="MDIS1-INTERACTING RECEPTOR LIKE KINASE 2-LIKE"/>
    <property type="match status" value="1"/>
</dbReference>
<evidence type="ECO:0000256" key="6">
    <source>
        <dbReference type="ARBA" id="ARBA00022679"/>
    </source>
</evidence>
<evidence type="ECO:0000256" key="2">
    <source>
        <dbReference type="ARBA" id="ARBA00009592"/>
    </source>
</evidence>
<dbReference type="Pfam" id="PF07714">
    <property type="entry name" value="PK_Tyr_Ser-Thr"/>
    <property type="match status" value="1"/>
</dbReference>
<keyword evidence="21" id="KW-1185">Reference proteome</keyword>
<dbReference type="InterPro" id="IPR011009">
    <property type="entry name" value="Kinase-like_dom_sf"/>
</dbReference>
<keyword evidence="10" id="KW-0418">Kinase</keyword>
<feature type="domain" description="Serine-threonine/tyrosine-protein kinase catalytic" evidence="19">
    <location>
        <begin position="453"/>
        <end position="534"/>
    </location>
</feature>
<comment type="similarity">
    <text evidence="2">Belongs to the RLP family.</text>
</comment>
<organism evidence="20 21">
    <name type="scientific">Hibiscus syriacus</name>
    <name type="common">Rose of Sharon</name>
    <dbReference type="NCBI Taxonomy" id="106335"/>
    <lineage>
        <taxon>Eukaryota</taxon>
        <taxon>Viridiplantae</taxon>
        <taxon>Streptophyta</taxon>
        <taxon>Embryophyta</taxon>
        <taxon>Tracheophyta</taxon>
        <taxon>Spermatophyta</taxon>
        <taxon>Magnoliopsida</taxon>
        <taxon>eudicotyledons</taxon>
        <taxon>Gunneridae</taxon>
        <taxon>Pentapetalae</taxon>
        <taxon>rosids</taxon>
        <taxon>malvids</taxon>
        <taxon>Malvales</taxon>
        <taxon>Malvaceae</taxon>
        <taxon>Malvoideae</taxon>
        <taxon>Hibiscus</taxon>
    </lineage>
</organism>
<evidence type="ECO:0000256" key="7">
    <source>
        <dbReference type="ARBA" id="ARBA00022692"/>
    </source>
</evidence>
<dbReference type="GO" id="GO:0016020">
    <property type="term" value="C:membrane"/>
    <property type="evidence" value="ECO:0007669"/>
    <property type="project" value="UniProtKB-SubCell"/>
</dbReference>
<dbReference type="InterPro" id="IPR051420">
    <property type="entry name" value="Ser_Thr_Kinases_DiverseReg"/>
</dbReference>
<evidence type="ECO:0000256" key="10">
    <source>
        <dbReference type="ARBA" id="ARBA00022777"/>
    </source>
</evidence>
<gene>
    <name evidence="20" type="ORF">F3Y22_tig00116975pilonHSYRG00168</name>
</gene>
<dbReference type="InterPro" id="IPR001611">
    <property type="entry name" value="Leu-rich_rpt"/>
</dbReference>
<reference evidence="20" key="1">
    <citation type="submission" date="2019-09" db="EMBL/GenBank/DDBJ databases">
        <title>Draft genome information of white flower Hibiscus syriacus.</title>
        <authorList>
            <person name="Kim Y.-M."/>
        </authorList>
    </citation>
    <scope>NUCLEOTIDE SEQUENCE [LARGE SCALE GENOMIC DNA]</scope>
    <source>
        <strain evidence="20">YM2019G1</strain>
    </source>
</reference>
<evidence type="ECO:0000313" key="21">
    <source>
        <dbReference type="Proteomes" id="UP000436088"/>
    </source>
</evidence>
<evidence type="ECO:0000256" key="3">
    <source>
        <dbReference type="ARBA" id="ARBA00012513"/>
    </source>
</evidence>
<evidence type="ECO:0000256" key="14">
    <source>
        <dbReference type="ARBA" id="ARBA00023180"/>
    </source>
</evidence>
<dbReference type="AlphaFoldDB" id="A0A6A2WIF8"/>
<dbReference type="Proteomes" id="UP000436088">
    <property type="component" value="Unassembled WGS sequence"/>
</dbReference>
<evidence type="ECO:0000256" key="16">
    <source>
        <dbReference type="ARBA" id="ARBA00048679"/>
    </source>
</evidence>
<evidence type="ECO:0000256" key="11">
    <source>
        <dbReference type="ARBA" id="ARBA00022840"/>
    </source>
</evidence>
<feature type="region of interest" description="Disordered" evidence="17">
    <location>
        <begin position="1"/>
        <end position="38"/>
    </location>
</feature>
<evidence type="ECO:0000256" key="5">
    <source>
        <dbReference type="ARBA" id="ARBA00022614"/>
    </source>
</evidence>
<dbReference type="EC" id="2.7.11.1" evidence="3"/>
<evidence type="ECO:0000256" key="13">
    <source>
        <dbReference type="ARBA" id="ARBA00023136"/>
    </source>
</evidence>
<feature type="transmembrane region" description="Helical" evidence="18">
    <location>
        <begin position="387"/>
        <end position="410"/>
    </location>
</feature>
<dbReference type="FunFam" id="3.80.10.10:FF:000111">
    <property type="entry name" value="LRR receptor-like serine/threonine-protein kinase ERECTA"/>
    <property type="match status" value="1"/>
</dbReference>
<evidence type="ECO:0000259" key="19">
    <source>
        <dbReference type="Pfam" id="PF07714"/>
    </source>
</evidence>
<evidence type="ECO:0000256" key="8">
    <source>
        <dbReference type="ARBA" id="ARBA00022737"/>
    </source>
</evidence>
<dbReference type="InterPro" id="IPR001245">
    <property type="entry name" value="Ser-Thr/Tyr_kinase_cat_dom"/>
</dbReference>
<dbReference type="PANTHER" id="PTHR48005">
    <property type="entry name" value="LEUCINE RICH REPEAT KINASE 2"/>
    <property type="match status" value="1"/>
</dbReference>
<dbReference type="InterPro" id="IPR032675">
    <property type="entry name" value="LRR_dom_sf"/>
</dbReference>
<dbReference type="Pfam" id="PF00560">
    <property type="entry name" value="LRR_1"/>
    <property type="match status" value="1"/>
</dbReference>
<evidence type="ECO:0000313" key="20">
    <source>
        <dbReference type="EMBL" id="KAE8658071.1"/>
    </source>
</evidence>
<evidence type="ECO:0000256" key="18">
    <source>
        <dbReference type="SAM" id="Phobius"/>
    </source>
</evidence>
<comment type="catalytic activity">
    <reaction evidence="16">
        <text>L-seryl-[protein] + ATP = O-phospho-L-seryl-[protein] + ADP + H(+)</text>
        <dbReference type="Rhea" id="RHEA:17989"/>
        <dbReference type="Rhea" id="RHEA-COMP:9863"/>
        <dbReference type="Rhea" id="RHEA-COMP:11604"/>
        <dbReference type="ChEBI" id="CHEBI:15378"/>
        <dbReference type="ChEBI" id="CHEBI:29999"/>
        <dbReference type="ChEBI" id="CHEBI:30616"/>
        <dbReference type="ChEBI" id="CHEBI:83421"/>
        <dbReference type="ChEBI" id="CHEBI:456216"/>
        <dbReference type="EC" id="2.7.11.1"/>
    </reaction>
</comment>
<proteinExistence type="inferred from homology"/>
<name>A0A6A2WIF8_HIBSY</name>
<keyword evidence="4" id="KW-0723">Serine/threonine-protein kinase</keyword>
<dbReference type="GO" id="GO:0004674">
    <property type="term" value="F:protein serine/threonine kinase activity"/>
    <property type="evidence" value="ECO:0007669"/>
    <property type="project" value="UniProtKB-KW"/>
</dbReference>
<evidence type="ECO:0000256" key="1">
    <source>
        <dbReference type="ARBA" id="ARBA00004167"/>
    </source>
</evidence>
<keyword evidence="14" id="KW-0325">Glycoprotein</keyword>
<dbReference type="Gene3D" id="1.10.510.10">
    <property type="entry name" value="Transferase(Phosphotransferase) domain 1"/>
    <property type="match status" value="1"/>
</dbReference>
<keyword evidence="8" id="KW-0677">Repeat</keyword>
<keyword evidence="9" id="KW-0547">Nucleotide-binding</keyword>
<keyword evidence="7 18" id="KW-0812">Transmembrane</keyword>
<evidence type="ECO:0000256" key="17">
    <source>
        <dbReference type="SAM" id="MobiDB-lite"/>
    </source>
</evidence>
<protein>
    <recommendedName>
        <fullName evidence="3">non-specific serine/threonine protein kinase</fullName>
        <ecNumber evidence="3">2.7.11.1</ecNumber>
    </recommendedName>
</protein>
<evidence type="ECO:0000256" key="4">
    <source>
        <dbReference type="ARBA" id="ARBA00022527"/>
    </source>
</evidence>
<comment type="catalytic activity">
    <reaction evidence="15">
        <text>L-threonyl-[protein] + ATP = O-phospho-L-threonyl-[protein] + ADP + H(+)</text>
        <dbReference type="Rhea" id="RHEA:46608"/>
        <dbReference type="Rhea" id="RHEA-COMP:11060"/>
        <dbReference type="Rhea" id="RHEA-COMP:11605"/>
        <dbReference type="ChEBI" id="CHEBI:15378"/>
        <dbReference type="ChEBI" id="CHEBI:30013"/>
        <dbReference type="ChEBI" id="CHEBI:30616"/>
        <dbReference type="ChEBI" id="CHEBI:61977"/>
        <dbReference type="ChEBI" id="CHEBI:456216"/>
        <dbReference type="EC" id="2.7.11.1"/>
    </reaction>
</comment>
<dbReference type="PRINTS" id="PR00019">
    <property type="entry name" value="LEURICHRPT"/>
</dbReference>
<accession>A0A6A2WIF8</accession>
<dbReference type="SUPFAM" id="SSF52058">
    <property type="entry name" value="L domain-like"/>
    <property type="match status" value="1"/>
</dbReference>
<keyword evidence="12 18" id="KW-1133">Transmembrane helix</keyword>
<dbReference type="EMBL" id="VEPZ02001748">
    <property type="protein sequence ID" value="KAE8658071.1"/>
    <property type="molecule type" value="Genomic_DNA"/>
</dbReference>
<dbReference type="Gene3D" id="3.80.10.10">
    <property type="entry name" value="Ribonuclease Inhibitor"/>
    <property type="match status" value="1"/>
</dbReference>
<dbReference type="SUPFAM" id="SSF56112">
    <property type="entry name" value="Protein kinase-like (PK-like)"/>
    <property type="match status" value="1"/>
</dbReference>
<keyword evidence="11" id="KW-0067">ATP-binding</keyword>
<sequence length="626" mass="69670">MSGHNSSRSEVGDDRPVESSNSHAMARQGEEQTPSGVSAHDQDIFFRTLYTVLTRFQPPAISTPIMNVAKELKGLGTPEFKGEVEEGYVAADLWLNDVKIMLDGLHCSDVEKLDGVVSLLRGQARIWWTNVILRMTKNYLIGHLPQQVCPGGALEIFVALNNYLKGPVPLKNCTTLRRVRLEHNQLTGNVSEDLGIYTNLDYLDLSHNKLIGELSPKWGSIPPEIGLLSDLSLLNLAVNSFNGSIPRWLWKCKTLLELNLSVNRLSGAMPSEVGNLSFLQVLDLSQNLLIGKKPDQVGNLKSLQKLNLSRNKLSSVIPSTLDDIVSLTSVDISENQLQGPLPHNEAFQEASFEAFRNNKGLCGNVTGLEPCSTNLNHDPDQKKNSKIVIATLVPILLTLLLILVVARILLFSRPKERNTESMPRIKQLKNLTPNTALELGDMEAFTRHNCLMVKWLLLPEGGLENQKALYSEIQALTEIRHRNILKLQGFCSHLRHSLLVYELLEGGNLEKILKTDEQEAKFDWKLEYEAHVADFGAARLLKPDSSNWTSFEGSFSYAAPGVLHRLKSIMLIIRSKLMSFTTERSVRRATSISEEPNSNGSCVSIVKLASLCLHANPARPRMQQVS</sequence>
<dbReference type="Pfam" id="PF13855">
    <property type="entry name" value="LRR_8"/>
    <property type="match status" value="1"/>
</dbReference>
<comment type="subcellular location">
    <subcellularLocation>
        <location evidence="1">Membrane</location>
        <topology evidence="1">Single-pass membrane protein</topology>
    </subcellularLocation>
</comment>